<dbReference type="GO" id="GO:0005634">
    <property type="term" value="C:nucleus"/>
    <property type="evidence" value="ECO:0007669"/>
    <property type="project" value="UniProtKB-SubCell"/>
</dbReference>
<dbReference type="GO" id="GO:0003677">
    <property type="term" value="F:DNA binding"/>
    <property type="evidence" value="ECO:0007669"/>
    <property type="project" value="UniProtKB-KW"/>
</dbReference>
<evidence type="ECO:0000256" key="6">
    <source>
        <dbReference type="ARBA" id="ARBA00023242"/>
    </source>
</evidence>
<dbReference type="GO" id="GO:0003700">
    <property type="term" value="F:DNA-binding transcription factor activity"/>
    <property type="evidence" value="ECO:0007669"/>
    <property type="project" value="InterPro"/>
</dbReference>
<dbReference type="InterPro" id="IPR016177">
    <property type="entry name" value="DNA-bd_dom_sf"/>
</dbReference>
<feature type="compositionally biased region" description="Basic and acidic residues" evidence="8">
    <location>
        <begin position="118"/>
        <end position="130"/>
    </location>
</feature>
<dbReference type="Gene3D" id="3.30.730.10">
    <property type="entry name" value="AP2/ERF domain"/>
    <property type="match status" value="1"/>
</dbReference>
<dbReference type="InterPro" id="IPR051032">
    <property type="entry name" value="AP2/ERF_TF_ERF_subfamily"/>
</dbReference>
<dbReference type="InterPro" id="IPR001471">
    <property type="entry name" value="AP2/ERF_dom"/>
</dbReference>
<feature type="region of interest" description="Disordered" evidence="8">
    <location>
        <begin position="1"/>
        <end position="26"/>
    </location>
</feature>
<dbReference type="CDD" id="cd00018">
    <property type="entry name" value="AP2"/>
    <property type="match status" value="1"/>
</dbReference>
<evidence type="ECO:0000256" key="2">
    <source>
        <dbReference type="ARBA" id="ARBA00023015"/>
    </source>
</evidence>
<name>A0A8T2U8J0_CERRI</name>
<comment type="subcellular location">
    <subcellularLocation>
        <location evidence="1">Nucleus</location>
    </subcellularLocation>
</comment>
<dbReference type="Proteomes" id="UP000825935">
    <property type="component" value="Chromosome 8"/>
</dbReference>
<evidence type="ECO:0000313" key="10">
    <source>
        <dbReference type="EMBL" id="KAH7430988.1"/>
    </source>
</evidence>
<keyword evidence="2" id="KW-0805">Transcription regulation</keyword>
<feature type="region of interest" description="Disordered" evidence="8">
    <location>
        <begin position="84"/>
        <end position="162"/>
    </location>
</feature>
<dbReference type="EMBL" id="CM035413">
    <property type="protein sequence ID" value="KAH7430988.1"/>
    <property type="molecule type" value="Genomic_DNA"/>
</dbReference>
<keyword evidence="11" id="KW-1185">Reference proteome</keyword>
<evidence type="ECO:0000259" key="9">
    <source>
        <dbReference type="PROSITE" id="PS51032"/>
    </source>
</evidence>
<keyword evidence="4" id="KW-0010">Activator</keyword>
<keyword evidence="3" id="KW-0238">DNA-binding</keyword>
<dbReference type="PANTHER" id="PTHR31985">
    <property type="entry name" value="ETHYLENE-RESPONSIVE TRANSCRIPTION FACTOR ERF042-RELATED"/>
    <property type="match status" value="1"/>
</dbReference>
<proteinExistence type="inferred from homology"/>
<gene>
    <name evidence="10" type="ORF">KP509_08G023300</name>
</gene>
<comment type="similarity">
    <text evidence="7">Belongs to the AP2/ERF transcription factor family. ERF subfamily.</text>
</comment>
<dbReference type="PROSITE" id="PS51032">
    <property type="entry name" value="AP2_ERF"/>
    <property type="match status" value="1"/>
</dbReference>
<keyword evidence="5" id="KW-0804">Transcription</keyword>
<dbReference type="PRINTS" id="PR00367">
    <property type="entry name" value="ETHRSPELEMNT"/>
</dbReference>
<feature type="compositionally biased region" description="Low complexity" evidence="8">
    <location>
        <begin position="14"/>
        <end position="26"/>
    </location>
</feature>
<dbReference type="PANTHER" id="PTHR31985:SF215">
    <property type="entry name" value="OS02G0781300 PROTEIN"/>
    <property type="match status" value="1"/>
</dbReference>
<comment type="caution">
    <text evidence="10">The sequence shown here is derived from an EMBL/GenBank/DDBJ whole genome shotgun (WGS) entry which is preliminary data.</text>
</comment>
<organism evidence="10 11">
    <name type="scientific">Ceratopteris richardii</name>
    <name type="common">Triangle waterfern</name>
    <dbReference type="NCBI Taxonomy" id="49495"/>
    <lineage>
        <taxon>Eukaryota</taxon>
        <taxon>Viridiplantae</taxon>
        <taxon>Streptophyta</taxon>
        <taxon>Embryophyta</taxon>
        <taxon>Tracheophyta</taxon>
        <taxon>Polypodiopsida</taxon>
        <taxon>Polypodiidae</taxon>
        <taxon>Polypodiales</taxon>
        <taxon>Pteridineae</taxon>
        <taxon>Pteridaceae</taxon>
        <taxon>Parkerioideae</taxon>
        <taxon>Ceratopteris</taxon>
    </lineage>
</organism>
<reference evidence="10" key="1">
    <citation type="submission" date="2021-08" db="EMBL/GenBank/DDBJ databases">
        <title>WGS assembly of Ceratopteris richardii.</title>
        <authorList>
            <person name="Marchant D.B."/>
            <person name="Chen G."/>
            <person name="Jenkins J."/>
            <person name="Shu S."/>
            <person name="Leebens-Mack J."/>
            <person name="Grimwood J."/>
            <person name="Schmutz J."/>
            <person name="Soltis P."/>
            <person name="Soltis D."/>
            <person name="Chen Z.-H."/>
        </authorList>
    </citation>
    <scope>NUCLEOTIDE SEQUENCE</scope>
    <source>
        <strain evidence="10">Whitten #5841</strain>
        <tissue evidence="10">Leaf</tissue>
    </source>
</reference>
<evidence type="ECO:0000313" key="11">
    <source>
        <dbReference type="Proteomes" id="UP000825935"/>
    </source>
</evidence>
<dbReference type="AlphaFoldDB" id="A0A8T2U8J0"/>
<evidence type="ECO:0000256" key="7">
    <source>
        <dbReference type="ARBA" id="ARBA00024343"/>
    </source>
</evidence>
<dbReference type="InterPro" id="IPR036955">
    <property type="entry name" value="AP2/ERF_dom_sf"/>
</dbReference>
<evidence type="ECO:0000256" key="8">
    <source>
        <dbReference type="SAM" id="MobiDB-lite"/>
    </source>
</evidence>
<dbReference type="SUPFAM" id="SSF54171">
    <property type="entry name" value="DNA-binding domain"/>
    <property type="match status" value="1"/>
</dbReference>
<protein>
    <recommendedName>
        <fullName evidence="9">AP2/ERF domain-containing protein</fullName>
    </recommendedName>
</protein>
<evidence type="ECO:0000256" key="5">
    <source>
        <dbReference type="ARBA" id="ARBA00023163"/>
    </source>
</evidence>
<accession>A0A8T2U8J0</accession>
<sequence length="162" mass="17854">MVATEERSSKLGKSNSSPTDSFTSSSRNRFKGVRMRSWGKWVSEIRLPNCRDRLWLGSFSSAEQAARAFDVSFVCLQPVGVELSPDPSCRRSRAVAGPRRLSSPPASTLTEKCLPSPTRREHADLKDTAVERQPSVVPPAASLRQHHSYSSPSPSQAITRET</sequence>
<evidence type="ECO:0000256" key="3">
    <source>
        <dbReference type="ARBA" id="ARBA00023125"/>
    </source>
</evidence>
<evidence type="ECO:0000256" key="4">
    <source>
        <dbReference type="ARBA" id="ARBA00023159"/>
    </source>
</evidence>
<dbReference type="SMART" id="SM00380">
    <property type="entry name" value="AP2"/>
    <property type="match status" value="1"/>
</dbReference>
<evidence type="ECO:0000256" key="1">
    <source>
        <dbReference type="ARBA" id="ARBA00004123"/>
    </source>
</evidence>
<keyword evidence="6" id="KW-0539">Nucleus</keyword>
<feature type="domain" description="AP2/ERF" evidence="9">
    <location>
        <begin position="29"/>
        <end position="86"/>
    </location>
</feature>
<dbReference type="OrthoDB" id="1918918at2759"/>